<gene>
    <name evidence="1" type="ORF">O181_038012</name>
</gene>
<name>A0A9Q3HBH4_9BASI</name>
<accession>A0A9Q3HBH4</accession>
<reference evidence="1" key="1">
    <citation type="submission" date="2021-03" db="EMBL/GenBank/DDBJ databases">
        <title>Draft genome sequence of rust myrtle Austropuccinia psidii MF-1, a brazilian biotype.</title>
        <authorList>
            <person name="Quecine M.C."/>
            <person name="Pachon D.M.R."/>
            <person name="Bonatelli M.L."/>
            <person name="Correr F.H."/>
            <person name="Franceschini L.M."/>
            <person name="Leite T.F."/>
            <person name="Margarido G.R.A."/>
            <person name="Almeida C.A."/>
            <person name="Ferrarezi J.A."/>
            <person name="Labate C.A."/>
        </authorList>
    </citation>
    <scope>NUCLEOTIDE SEQUENCE</scope>
    <source>
        <strain evidence="1">MF-1</strain>
    </source>
</reference>
<sequence length="125" mass="14658">MMKDFKVSKWAPEFGTSDSYKSETEGKETSILQISSSELHSEFFSSVTKLYSKHKQFTISLQIIQLKYRITELESQLEGPWLRDFKDNRFSLIDDLHYHREKNTSALTVIDRDHNSQYCKNAVSL</sequence>
<dbReference type="OrthoDB" id="2517075at2759"/>
<proteinExistence type="predicted"/>
<evidence type="ECO:0000313" key="1">
    <source>
        <dbReference type="EMBL" id="MBW0498297.1"/>
    </source>
</evidence>
<dbReference type="EMBL" id="AVOT02014666">
    <property type="protein sequence ID" value="MBW0498297.1"/>
    <property type="molecule type" value="Genomic_DNA"/>
</dbReference>
<protein>
    <submittedName>
        <fullName evidence="1">Uncharacterized protein</fullName>
    </submittedName>
</protein>
<comment type="caution">
    <text evidence="1">The sequence shown here is derived from an EMBL/GenBank/DDBJ whole genome shotgun (WGS) entry which is preliminary data.</text>
</comment>
<evidence type="ECO:0000313" key="2">
    <source>
        <dbReference type="Proteomes" id="UP000765509"/>
    </source>
</evidence>
<organism evidence="1 2">
    <name type="scientific">Austropuccinia psidii MF-1</name>
    <dbReference type="NCBI Taxonomy" id="1389203"/>
    <lineage>
        <taxon>Eukaryota</taxon>
        <taxon>Fungi</taxon>
        <taxon>Dikarya</taxon>
        <taxon>Basidiomycota</taxon>
        <taxon>Pucciniomycotina</taxon>
        <taxon>Pucciniomycetes</taxon>
        <taxon>Pucciniales</taxon>
        <taxon>Sphaerophragmiaceae</taxon>
        <taxon>Austropuccinia</taxon>
    </lineage>
</organism>
<dbReference type="AlphaFoldDB" id="A0A9Q3HBH4"/>
<keyword evidence="2" id="KW-1185">Reference proteome</keyword>
<dbReference type="Proteomes" id="UP000765509">
    <property type="component" value="Unassembled WGS sequence"/>
</dbReference>